<organism evidence="1 2">
    <name type="scientific">Trichoderma harzianum CBS 226.95</name>
    <dbReference type="NCBI Taxonomy" id="983964"/>
    <lineage>
        <taxon>Eukaryota</taxon>
        <taxon>Fungi</taxon>
        <taxon>Dikarya</taxon>
        <taxon>Ascomycota</taxon>
        <taxon>Pezizomycotina</taxon>
        <taxon>Sordariomycetes</taxon>
        <taxon>Hypocreomycetidae</taxon>
        <taxon>Hypocreales</taxon>
        <taxon>Hypocreaceae</taxon>
        <taxon>Trichoderma</taxon>
    </lineage>
</organism>
<dbReference type="GeneID" id="36621881"/>
<protein>
    <submittedName>
        <fullName evidence="1">Uncharacterized protein</fullName>
    </submittedName>
</protein>
<keyword evidence="2" id="KW-1185">Reference proteome</keyword>
<sequence length="156" mass="17744">MPGLCPISRRAGSSIYGYTGQGSEYLYTLVVHTTKRRGTKKLCRWRKRDECWKAIFWSTVRAYMQNSSKRGHGRNDRGMPEWSRGTNKASQFLKLSVKRVIAIAWTASSGFGSETRGPQEEGRWDGQNLSLAPSGGLRDADWCDWLSRTPYGVCEW</sequence>
<dbReference type="AlphaFoldDB" id="A0A2T4AV93"/>
<evidence type="ECO:0000313" key="1">
    <source>
        <dbReference type="EMBL" id="PTB60961.1"/>
    </source>
</evidence>
<dbReference type="EMBL" id="KZ679675">
    <property type="protein sequence ID" value="PTB60961.1"/>
    <property type="molecule type" value="Genomic_DNA"/>
</dbReference>
<dbReference type="Proteomes" id="UP000241690">
    <property type="component" value="Unassembled WGS sequence"/>
</dbReference>
<gene>
    <name evidence="1" type="ORF">M431DRAFT_200915</name>
</gene>
<name>A0A2T4AV93_TRIHA</name>
<evidence type="ECO:0000313" key="2">
    <source>
        <dbReference type="Proteomes" id="UP000241690"/>
    </source>
</evidence>
<dbReference type="RefSeq" id="XP_024780638.1">
    <property type="nucleotide sequence ID" value="XM_024913320.1"/>
</dbReference>
<proteinExistence type="predicted"/>
<reference evidence="1 2" key="1">
    <citation type="submission" date="2016-07" db="EMBL/GenBank/DDBJ databases">
        <title>Multiple horizontal gene transfer events from other fungi enriched the ability of initially mycotrophic Trichoderma (Ascomycota) to feed on dead plant biomass.</title>
        <authorList>
            <consortium name="DOE Joint Genome Institute"/>
            <person name="Aerts A."/>
            <person name="Atanasova L."/>
            <person name="Chenthamara K."/>
            <person name="Zhang J."/>
            <person name="Grujic M."/>
            <person name="Henrissat B."/>
            <person name="Kuo A."/>
            <person name="Salamov A."/>
            <person name="Lipzen A."/>
            <person name="Labutti K."/>
            <person name="Barry K."/>
            <person name="Miao Y."/>
            <person name="Rahimi M.J."/>
            <person name="Shen Q."/>
            <person name="Grigoriev I.V."/>
            <person name="Kubicek C.P."/>
            <person name="Druzhinina I.S."/>
        </authorList>
    </citation>
    <scope>NUCLEOTIDE SEQUENCE [LARGE SCALE GENOMIC DNA]</scope>
    <source>
        <strain evidence="1 2">CBS 226.95</strain>
    </source>
</reference>
<accession>A0A2T4AV93</accession>